<accession>A0A0A9W810</accession>
<organism evidence="1">
    <name type="scientific">Lygus hesperus</name>
    <name type="common">Western plant bug</name>
    <dbReference type="NCBI Taxonomy" id="30085"/>
    <lineage>
        <taxon>Eukaryota</taxon>
        <taxon>Metazoa</taxon>
        <taxon>Ecdysozoa</taxon>
        <taxon>Arthropoda</taxon>
        <taxon>Hexapoda</taxon>
        <taxon>Insecta</taxon>
        <taxon>Pterygota</taxon>
        <taxon>Neoptera</taxon>
        <taxon>Paraneoptera</taxon>
        <taxon>Hemiptera</taxon>
        <taxon>Heteroptera</taxon>
        <taxon>Panheteroptera</taxon>
        <taxon>Cimicomorpha</taxon>
        <taxon>Miridae</taxon>
        <taxon>Mirini</taxon>
        <taxon>Lygus</taxon>
    </lineage>
</organism>
<protein>
    <submittedName>
        <fullName evidence="1">Uncharacterized protein</fullName>
    </submittedName>
</protein>
<evidence type="ECO:0000313" key="1">
    <source>
        <dbReference type="EMBL" id="JAG03556.1"/>
    </source>
</evidence>
<name>A0A0A9W810_LYGHE</name>
<sequence length="118" mass="13514">QFQGQSVRTEHKRTESNILFELHITVRTWKMCSPLTRKPFSESENLRLEKGMLRGKDCCEPIATSTRCFPPSAFCRIQVLISSTQNRMEQKKLTKTDIVSTGFSAAKIRSNCSQLEQT</sequence>
<gene>
    <name evidence="1" type="ORF">CM83_63141</name>
</gene>
<dbReference type="EMBL" id="GBHO01040048">
    <property type="protein sequence ID" value="JAG03556.1"/>
    <property type="molecule type" value="Transcribed_RNA"/>
</dbReference>
<feature type="non-terminal residue" evidence="1">
    <location>
        <position position="1"/>
    </location>
</feature>
<reference evidence="1" key="2">
    <citation type="submission" date="2014-07" db="EMBL/GenBank/DDBJ databases">
        <authorList>
            <person name="Hull J."/>
        </authorList>
    </citation>
    <scope>NUCLEOTIDE SEQUENCE</scope>
</reference>
<proteinExistence type="predicted"/>
<dbReference type="AlphaFoldDB" id="A0A0A9W810"/>
<reference evidence="1" key="1">
    <citation type="journal article" date="2014" name="PLoS ONE">
        <title>Transcriptome-Based Identification of ABC Transporters in the Western Tarnished Plant Bug Lygus hesperus.</title>
        <authorList>
            <person name="Hull J.J."/>
            <person name="Chaney K."/>
            <person name="Geib S.M."/>
            <person name="Fabrick J.A."/>
            <person name="Brent C.S."/>
            <person name="Walsh D."/>
            <person name="Lavine L.C."/>
        </authorList>
    </citation>
    <scope>NUCLEOTIDE SEQUENCE</scope>
</reference>